<dbReference type="Proteomes" id="UP000275078">
    <property type="component" value="Unassembled WGS sequence"/>
</dbReference>
<dbReference type="EMBL" id="ML119759">
    <property type="protein sequence ID" value="RPA75677.1"/>
    <property type="molecule type" value="Genomic_DNA"/>
</dbReference>
<protein>
    <submittedName>
        <fullName evidence="1">Uncharacterized protein</fullName>
    </submittedName>
</protein>
<sequence>MCAEKDVPQRLLLLIQAVYLAKPDDARNPLWANMKQFLLETPLVTSLAVRRKGLYPGRTELSNNLRFRRVSPPWLYTTLTAIYNYFDFDGRHYRSMDSFCRAEGLMMGLTLLEAFDEYDWTFDAAPRKVPDNIIELDCRGQIELTYGHKPGRPKLSSGTRVLESFRMEGGELKATPEALDMATRQLSKRFRLIAYVLRLGFSAPDAIGCCIGYCVAWSKERLGGPEVVGFDGPAFGGDSMLPMEFRPVIVRYLYGRRIGPAELMRCCVWDALGLTMVMGVYGREKE</sequence>
<name>A0A3N4HQT9_ASCIM</name>
<evidence type="ECO:0000313" key="2">
    <source>
        <dbReference type="Proteomes" id="UP000275078"/>
    </source>
</evidence>
<organism evidence="1 2">
    <name type="scientific">Ascobolus immersus RN42</name>
    <dbReference type="NCBI Taxonomy" id="1160509"/>
    <lineage>
        <taxon>Eukaryota</taxon>
        <taxon>Fungi</taxon>
        <taxon>Dikarya</taxon>
        <taxon>Ascomycota</taxon>
        <taxon>Pezizomycotina</taxon>
        <taxon>Pezizomycetes</taxon>
        <taxon>Pezizales</taxon>
        <taxon>Ascobolaceae</taxon>
        <taxon>Ascobolus</taxon>
    </lineage>
</organism>
<keyword evidence="2" id="KW-1185">Reference proteome</keyword>
<accession>A0A3N4HQT9</accession>
<proteinExistence type="predicted"/>
<evidence type="ECO:0000313" key="1">
    <source>
        <dbReference type="EMBL" id="RPA75677.1"/>
    </source>
</evidence>
<dbReference type="AlphaFoldDB" id="A0A3N4HQT9"/>
<gene>
    <name evidence="1" type="ORF">BJ508DRAFT_17331</name>
</gene>
<reference evidence="1 2" key="1">
    <citation type="journal article" date="2018" name="Nat. Ecol. Evol.">
        <title>Pezizomycetes genomes reveal the molecular basis of ectomycorrhizal truffle lifestyle.</title>
        <authorList>
            <person name="Murat C."/>
            <person name="Payen T."/>
            <person name="Noel B."/>
            <person name="Kuo A."/>
            <person name="Morin E."/>
            <person name="Chen J."/>
            <person name="Kohler A."/>
            <person name="Krizsan K."/>
            <person name="Balestrini R."/>
            <person name="Da Silva C."/>
            <person name="Montanini B."/>
            <person name="Hainaut M."/>
            <person name="Levati E."/>
            <person name="Barry K.W."/>
            <person name="Belfiori B."/>
            <person name="Cichocki N."/>
            <person name="Clum A."/>
            <person name="Dockter R.B."/>
            <person name="Fauchery L."/>
            <person name="Guy J."/>
            <person name="Iotti M."/>
            <person name="Le Tacon F."/>
            <person name="Lindquist E.A."/>
            <person name="Lipzen A."/>
            <person name="Malagnac F."/>
            <person name="Mello A."/>
            <person name="Molinier V."/>
            <person name="Miyauchi S."/>
            <person name="Poulain J."/>
            <person name="Riccioni C."/>
            <person name="Rubini A."/>
            <person name="Sitrit Y."/>
            <person name="Splivallo R."/>
            <person name="Traeger S."/>
            <person name="Wang M."/>
            <person name="Zifcakova L."/>
            <person name="Wipf D."/>
            <person name="Zambonelli A."/>
            <person name="Paolocci F."/>
            <person name="Nowrousian M."/>
            <person name="Ottonello S."/>
            <person name="Baldrian P."/>
            <person name="Spatafora J.W."/>
            <person name="Henrissat B."/>
            <person name="Nagy L.G."/>
            <person name="Aury J.M."/>
            <person name="Wincker P."/>
            <person name="Grigoriev I.V."/>
            <person name="Bonfante P."/>
            <person name="Martin F.M."/>
        </authorList>
    </citation>
    <scope>NUCLEOTIDE SEQUENCE [LARGE SCALE GENOMIC DNA]</scope>
    <source>
        <strain evidence="1 2">RN42</strain>
    </source>
</reference>